<gene>
    <name evidence="9" type="primary">pgaC_5</name>
    <name evidence="9" type="ORF">GALL_232860</name>
</gene>
<dbReference type="GO" id="GO:0085029">
    <property type="term" value="P:extracellular matrix assembly"/>
    <property type="evidence" value="ECO:0007669"/>
    <property type="project" value="TreeGrafter"/>
</dbReference>
<dbReference type="CDD" id="cd06423">
    <property type="entry name" value="CESA_like"/>
    <property type="match status" value="1"/>
</dbReference>
<feature type="transmembrane region" description="Helical" evidence="7">
    <location>
        <begin position="428"/>
        <end position="446"/>
    </location>
</feature>
<accession>A0A1J5RRM0</accession>
<evidence type="ECO:0000256" key="4">
    <source>
        <dbReference type="ARBA" id="ARBA00022676"/>
    </source>
</evidence>
<dbReference type="InterPro" id="IPR029044">
    <property type="entry name" value="Nucleotide-diphossugar_trans"/>
</dbReference>
<evidence type="ECO:0000313" key="9">
    <source>
        <dbReference type="EMBL" id="OIQ94732.1"/>
    </source>
</evidence>
<sequence length="456" mass="50555">MPPDLQAVLSLPRAASADDSGSTAGRVYRVLVGSAIVAGLAAIGYYLLNGALFLPIRRAIDAGFVAAWILKPGMILVRLGFLLLVLRTLLWFVYRPFAAATREAAPTMTVVIPAYNEGSMVEQSIESVAAARYPIGRLEILVVDDGSTDDTWTYIQRAAARHPGLVTAVRLARNQGKRVALASGFRAARGSILVTIDSDSVIEAGALLAMAGPFKDPRVGAVAGKVTVLNRDQGIIPRMLHVAFVLSFDFQRSVQSIYRTVYCCPGALAAYRASVVHEVLEPWLAQRFLGVGCTYGEDRALTNSILERGFDTVYQGSAIVHTLVPVTYAQLCKMYLRWDRSYVREEIRFARIVWKRPLVPMLIAAFDKLITNLRFPVAWSVALMVALIAVADPMALLRILLVIGIGAGFYMLYYAYMERSMRFVHGIIYSYFSFFALWWIFPYAILTVRSRSWMTR</sequence>
<keyword evidence="6 7" id="KW-0472">Membrane</keyword>
<feature type="transmembrane region" description="Helical" evidence="7">
    <location>
        <begin position="397"/>
        <end position="416"/>
    </location>
</feature>
<evidence type="ECO:0000256" key="7">
    <source>
        <dbReference type="SAM" id="Phobius"/>
    </source>
</evidence>
<comment type="similarity">
    <text evidence="2">Belongs to the NodC/HAS family.</text>
</comment>
<keyword evidence="7" id="KW-0812">Transmembrane</keyword>
<keyword evidence="5 9" id="KW-0808">Transferase</keyword>
<evidence type="ECO:0000256" key="5">
    <source>
        <dbReference type="ARBA" id="ARBA00022679"/>
    </source>
</evidence>
<evidence type="ECO:0000256" key="1">
    <source>
        <dbReference type="ARBA" id="ARBA00004236"/>
    </source>
</evidence>
<dbReference type="GO" id="GO:0005886">
    <property type="term" value="C:plasma membrane"/>
    <property type="evidence" value="ECO:0007669"/>
    <property type="project" value="UniProtKB-SubCell"/>
</dbReference>
<proteinExistence type="inferred from homology"/>
<evidence type="ECO:0000259" key="8">
    <source>
        <dbReference type="Pfam" id="PF00535"/>
    </source>
</evidence>
<keyword evidence="7" id="KW-1133">Transmembrane helix</keyword>
<evidence type="ECO:0000256" key="6">
    <source>
        <dbReference type="ARBA" id="ARBA00023136"/>
    </source>
</evidence>
<evidence type="ECO:0000256" key="2">
    <source>
        <dbReference type="ARBA" id="ARBA00006782"/>
    </source>
</evidence>
<comment type="subcellular location">
    <subcellularLocation>
        <location evidence="1">Cell membrane</location>
    </subcellularLocation>
</comment>
<dbReference type="SUPFAM" id="SSF53448">
    <property type="entry name" value="Nucleotide-diphospho-sugar transferases"/>
    <property type="match status" value="1"/>
</dbReference>
<dbReference type="Gene3D" id="3.90.550.10">
    <property type="entry name" value="Spore Coat Polysaccharide Biosynthesis Protein SpsA, Chain A"/>
    <property type="match status" value="1"/>
</dbReference>
<feature type="transmembrane region" description="Helical" evidence="7">
    <location>
        <begin position="75"/>
        <end position="94"/>
    </location>
</feature>
<dbReference type="PANTHER" id="PTHR22913">
    <property type="entry name" value="HYALURONAN SYNTHASE"/>
    <property type="match status" value="1"/>
</dbReference>
<dbReference type="Pfam" id="PF00535">
    <property type="entry name" value="Glycos_transf_2"/>
    <property type="match status" value="1"/>
</dbReference>
<feature type="transmembrane region" description="Helical" evidence="7">
    <location>
        <begin position="27"/>
        <end position="54"/>
    </location>
</feature>
<protein>
    <submittedName>
        <fullName evidence="9">Poly-beta-1,6-N-acetyl-D-glucosamine synthase</fullName>
        <ecNumber evidence="9">2.4.1.-</ecNumber>
    </submittedName>
</protein>
<organism evidence="9">
    <name type="scientific">mine drainage metagenome</name>
    <dbReference type="NCBI Taxonomy" id="410659"/>
    <lineage>
        <taxon>unclassified sequences</taxon>
        <taxon>metagenomes</taxon>
        <taxon>ecological metagenomes</taxon>
    </lineage>
</organism>
<keyword evidence="3" id="KW-1003">Cell membrane</keyword>
<dbReference type="InterPro" id="IPR001173">
    <property type="entry name" value="Glyco_trans_2-like"/>
</dbReference>
<keyword evidence="4 9" id="KW-0328">Glycosyltransferase</keyword>
<dbReference type="GO" id="GO:0030213">
    <property type="term" value="P:hyaluronan biosynthetic process"/>
    <property type="evidence" value="ECO:0007669"/>
    <property type="project" value="TreeGrafter"/>
</dbReference>
<name>A0A1J5RRM0_9ZZZZ</name>
<dbReference type="PANTHER" id="PTHR22913:SF12">
    <property type="entry name" value="MANNURONAN SYNTHASE"/>
    <property type="match status" value="1"/>
</dbReference>
<dbReference type="EC" id="2.4.1.-" evidence="9"/>
<dbReference type="GO" id="GO:0050501">
    <property type="term" value="F:hyaluronan synthase activity"/>
    <property type="evidence" value="ECO:0007669"/>
    <property type="project" value="TreeGrafter"/>
</dbReference>
<dbReference type="EMBL" id="MLJW01000180">
    <property type="protein sequence ID" value="OIQ94732.1"/>
    <property type="molecule type" value="Genomic_DNA"/>
</dbReference>
<reference evidence="9" key="1">
    <citation type="submission" date="2016-10" db="EMBL/GenBank/DDBJ databases">
        <title>Sequence of Gallionella enrichment culture.</title>
        <authorList>
            <person name="Poehlein A."/>
            <person name="Muehling M."/>
            <person name="Daniel R."/>
        </authorList>
    </citation>
    <scope>NUCLEOTIDE SEQUENCE</scope>
</reference>
<dbReference type="AlphaFoldDB" id="A0A1J5RRM0"/>
<feature type="transmembrane region" description="Helical" evidence="7">
    <location>
        <begin position="373"/>
        <end position="390"/>
    </location>
</feature>
<evidence type="ECO:0000256" key="3">
    <source>
        <dbReference type="ARBA" id="ARBA00022475"/>
    </source>
</evidence>
<feature type="domain" description="Glycosyltransferase 2-like" evidence="8">
    <location>
        <begin position="109"/>
        <end position="279"/>
    </location>
</feature>
<comment type="caution">
    <text evidence="9">The sequence shown here is derived from an EMBL/GenBank/DDBJ whole genome shotgun (WGS) entry which is preliminary data.</text>
</comment>